<dbReference type="EMBL" id="JAGFBR010000014">
    <property type="protein sequence ID" value="KAH0455257.1"/>
    <property type="molecule type" value="Genomic_DNA"/>
</dbReference>
<evidence type="ECO:0000256" key="2">
    <source>
        <dbReference type="ARBA" id="ARBA00023163"/>
    </source>
</evidence>
<evidence type="ECO:0000259" key="4">
    <source>
        <dbReference type="SMART" id="SM00338"/>
    </source>
</evidence>
<organism evidence="5 6">
    <name type="scientific">Dendrobium chrysotoxum</name>
    <name type="common">Orchid</name>
    <dbReference type="NCBI Taxonomy" id="161865"/>
    <lineage>
        <taxon>Eukaryota</taxon>
        <taxon>Viridiplantae</taxon>
        <taxon>Streptophyta</taxon>
        <taxon>Embryophyta</taxon>
        <taxon>Tracheophyta</taxon>
        <taxon>Spermatophyta</taxon>
        <taxon>Magnoliopsida</taxon>
        <taxon>Liliopsida</taxon>
        <taxon>Asparagales</taxon>
        <taxon>Orchidaceae</taxon>
        <taxon>Epidendroideae</taxon>
        <taxon>Malaxideae</taxon>
        <taxon>Dendrobiinae</taxon>
        <taxon>Dendrobium</taxon>
    </lineage>
</organism>
<dbReference type="Gene3D" id="1.20.5.170">
    <property type="match status" value="1"/>
</dbReference>
<reference evidence="5 6" key="1">
    <citation type="journal article" date="2021" name="Hortic Res">
        <title>Chromosome-scale assembly of the Dendrobium chrysotoxum genome enhances the understanding of orchid evolution.</title>
        <authorList>
            <person name="Zhang Y."/>
            <person name="Zhang G.Q."/>
            <person name="Zhang D."/>
            <person name="Liu X.D."/>
            <person name="Xu X.Y."/>
            <person name="Sun W.H."/>
            <person name="Yu X."/>
            <person name="Zhu X."/>
            <person name="Wang Z.W."/>
            <person name="Zhao X."/>
            <person name="Zhong W.Y."/>
            <person name="Chen H."/>
            <person name="Yin W.L."/>
            <person name="Huang T."/>
            <person name="Niu S.C."/>
            <person name="Liu Z.J."/>
        </authorList>
    </citation>
    <scope>NUCLEOTIDE SEQUENCE [LARGE SCALE GENOMIC DNA]</scope>
    <source>
        <strain evidence="5">Lindl</strain>
    </source>
</reference>
<dbReference type="SUPFAM" id="SSF57959">
    <property type="entry name" value="Leucine zipper domain"/>
    <property type="match status" value="1"/>
</dbReference>
<dbReference type="InterPro" id="IPR004827">
    <property type="entry name" value="bZIP"/>
</dbReference>
<dbReference type="InterPro" id="IPR031106">
    <property type="entry name" value="C/EBP"/>
</dbReference>
<dbReference type="SMART" id="SM00338">
    <property type="entry name" value="BRLZ"/>
    <property type="match status" value="1"/>
</dbReference>
<keyword evidence="6" id="KW-1185">Reference proteome</keyword>
<evidence type="ECO:0000256" key="3">
    <source>
        <dbReference type="SAM" id="MobiDB-lite"/>
    </source>
</evidence>
<dbReference type="PANTHER" id="PTHR23334:SF49">
    <property type="entry name" value="BASIC LEUCINE ZIPPER 23"/>
    <property type="match status" value="1"/>
</dbReference>
<name>A0AAV7GH69_DENCH</name>
<sequence>MDDPDLDFSNPEVFSGPNAGEELPSSCSMDSFFDEILKDTQHHSCTHTHTCNPPGPDLSHTHTCFHVHTKILSAPADETAESAEKGSTKKRSCGNREAVRKYREKKKARAASLEDEVVQLREVNQQLMKKLQGQAALEAELARLRCLLVDIRGRIEGEIGSFPYLKPMKVGGDSISQMAQPNFMNGAHVQNPCDFRCDDQAYCFHPVMQGKSGVEASLMHQAHGGCEIGNIQCMGSSSTGSKEVLGCGGGNAINTGCSRQADNLKGARAAMEERNLWVRVIRLKIVEFTVLSVVLFALQTIFNSCWTGRISYSCLFLSTCNSILHPFFYEKLRVGRNSFVIKKLRNYQNLI</sequence>
<dbReference type="PANTHER" id="PTHR23334">
    <property type="entry name" value="CCAAT/ENHANCER BINDING PROTEIN"/>
    <property type="match status" value="1"/>
</dbReference>
<dbReference type="GO" id="GO:0000978">
    <property type="term" value="F:RNA polymerase II cis-regulatory region sequence-specific DNA binding"/>
    <property type="evidence" value="ECO:0007669"/>
    <property type="project" value="TreeGrafter"/>
</dbReference>
<keyword evidence="2" id="KW-0804">Transcription</keyword>
<dbReference type="AlphaFoldDB" id="A0AAV7GH69"/>
<feature type="region of interest" description="Disordered" evidence="3">
    <location>
        <begin position="75"/>
        <end position="101"/>
    </location>
</feature>
<dbReference type="GO" id="GO:0006351">
    <property type="term" value="P:DNA-templated transcription"/>
    <property type="evidence" value="ECO:0007669"/>
    <property type="project" value="InterPro"/>
</dbReference>
<comment type="caution">
    <text evidence="5">The sequence shown here is derived from an EMBL/GenBank/DDBJ whole genome shotgun (WGS) entry which is preliminary data.</text>
</comment>
<dbReference type="CDD" id="cd14686">
    <property type="entry name" value="bZIP"/>
    <property type="match status" value="1"/>
</dbReference>
<dbReference type="InterPro" id="IPR046347">
    <property type="entry name" value="bZIP_sf"/>
</dbReference>
<feature type="region of interest" description="Disordered" evidence="3">
    <location>
        <begin position="1"/>
        <end position="22"/>
    </location>
</feature>
<dbReference type="Proteomes" id="UP000775213">
    <property type="component" value="Unassembled WGS sequence"/>
</dbReference>
<accession>A0AAV7GH69</accession>
<feature type="domain" description="BZIP" evidence="4">
    <location>
        <begin position="82"/>
        <end position="150"/>
    </location>
</feature>
<keyword evidence="1" id="KW-0805">Transcription regulation</keyword>
<evidence type="ECO:0000313" key="5">
    <source>
        <dbReference type="EMBL" id="KAH0455257.1"/>
    </source>
</evidence>
<dbReference type="GO" id="GO:0000981">
    <property type="term" value="F:DNA-binding transcription factor activity, RNA polymerase II-specific"/>
    <property type="evidence" value="ECO:0007669"/>
    <property type="project" value="TreeGrafter"/>
</dbReference>
<evidence type="ECO:0000256" key="1">
    <source>
        <dbReference type="ARBA" id="ARBA00023015"/>
    </source>
</evidence>
<dbReference type="Pfam" id="PF07716">
    <property type="entry name" value="bZIP_2"/>
    <property type="match status" value="1"/>
</dbReference>
<gene>
    <name evidence="5" type="ORF">IEQ34_015289</name>
</gene>
<proteinExistence type="predicted"/>
<protein>
    <recommendedName>
        <fullName evidence="4">BZIP domain-containing protein</fullName>
    </recommendedName>
</protein>
<evidence type="ECO:0000313" key="6">
    <source>
        <dbReference type="Proteomes" id="UP000775213"/>
    </source>
</evidence>